<comment type="pathway">
    <text evidence="2">Organic acid metabolism; glycolate biosynthesis; glycolate from 2-phosphoglycolate: step 1/1.</text>
</comment>
<dbReference type="InterPro" id="IPR036412">
    <property type="entry name" value="HAD-like_sf"/>
</dbReference>
<dbReference type="Gene3D" id="1.10.150.240">
    <property type="entry name" value="Putative phosphatase, domain 2"/>
    <property type="match status" value="1"/>
</dbReference>
<reference evidence="5 6" key="1">
    <citation type="submission" date="2018-08" db="EMBL/GenBank/DDBJ databases">
        <title>A genome reference for cultivated species of the human gut microbiota.</title>
        <authorList>
            <person name="Zou Y."/>
            <person name="Xue W."/>
            <person name="Luo G."/>
        </authorList>
    </citation>
    <scope>NUCLEOTIDE SEQUENCE [LARGE SCALE GENOMIC DNA]</scope>
    <source>
        <strain evidence="5 6">AM40-30BH</strain>
    </source>
</reference>
<dbReference type="InterPro" id="IPR050155">
    <property type="entry name" value="HAD-like_hydrolase_sf"/>
</dbReference>
<proteinExistence type="inferred from homology"/>
<dbReference type="Pfam" id="PF13419">
    <property type="entry name" value="HAD_2"/>
    <property type="match status" value="1"/>
</dbReference>
<dbReference type="SFLD" id="SFLDG01129">
    <property type="entry name" value="C1.5:_HAD__Beta-PGM__Phosphata"/>
    <property type="match status" value="1"/>
</dbReference>
<protein>
    <recommendedName>
        <fullName evidence="4">phosphoglycolate phosphatase</fullName>
        <ecNumber evidence="4">3.1.3.18</ecNumber>
    </recommendedName>
</protein>
<dbReference type="InterPro" id="IPR006439">
    <property type="entry name" value="HAD-SF_hydro_IA"/>
</dbReference>
<dbReference type="PANTHER" id="PTHR43434:SF1">
    <property type="entry name" value="PHOSPHOGLYCOLATE PHOSPHATASE"/>
    <property type="match status" value="1"/>
</dbReference>
<comment type="catalytic activity">
    <reaction evidence="1">
        <text>2-phosphoglycolate + H2O = glycolate + phosphate</text>
        <dbReference type="Rhea" id="RHEA:14369"/>
        <dbReference type="ChEBI" id="CHEBI:15377"/>
        <dbReference type="ChEBI" id="CHEBI:29805"/>
        <dbReference type="ChEBI" id="CHEBI:43474"/>
        <dbReference type="ChEBI" id="CHEBI:58033"/>
        <dbReference type="EC" id="3.1.3.18"/>
    </reaction>
</comment>
<keyword evidence="5" id="KW-0378">Hydrolase</keyword>
<gene>
    <name evidence="5" type="ORF">DW888_04325</name>
</gene>
<dbReference type="InterPro" id="IPR041492">
    <property type="entry name" value="HAD_2"/>
</dbReference>
<comment type="similarity">
    <text evidence="3">Belongs to the HAD-like hydrolase superfamily. CbbY/CbbZ/Gph/YieH family.</text>
</comment>
<dbReference type="Gene3D" id="3.40.50.1000">
    <property type="entry name" value="HAD superfamily/HAD-like"/>
    <property type="match status" value="1"/>
</dbReference>
<dbReference type="GO" id="GO:0005829">
    <property type="term" value="C:cytosol"/>
    <property type="evidence" value="ECO:0007669"/>
    <property type="project" value="TreeGrafter"/>
</dbReference>
<dbReference type="InterPro" id="IPR023198">
    <property type="entry name" value="PGP-like_dom2"/>
</dbReference>
<dbReference type="SFLD" id="SFLDS00003">
    <property type="entry name" value="Haloacid_Dehalogenase"/>
    <property type="match status" value="1"/>
</dbReference>
<dbReference type="EMBL" id="QSGO01000002">
    <property type="protein sequence ID" value="RHB37884.1"/>
    <property type="molecule type" value="Genomic_DNA"/>
</dbReference>
<evidence type="ECO:0000256" key="1">
    <source>
        <dbReference type="ARBA" id="ARBA00000830"/>
    </source>
</evidence>
<dbReference type="PANTHER" id="PTHR43434">
    <property type="entry name" value="PHOSPHOGLYCOLATE PHOSPHATASE"/>
    <property type="match status" value="1"/>
</dbReference>
<dbReference type="GO" id="GO:0008967">
    <property type="term" value="F:phosphoglycolate phosphatase activity"/>
    <property type="evidence" value="ECO:0007669"/>
    <property type="project" value="UniProtKB-EC"/>
</dbReference>
<name>A0A413VWI3_9BACE</name>
<evidence type="ECO:0000256" key="3">
    <source>
        <dbReference type="ARBA" id="ARBA00006171"/>
    </source>
</evidence>
<dbReference type="Proteomes" id="UP000284379">
    <property type="component" value="Unassembled WGS sequence"/>
</dbReference>
<dbReference type="InterPro" id="IPR023214">
    <property type="entry name" value="HAD_sf"/>
</dbReference>
<dbReference type="RefSeq" id="WP_122200960.1">
    <property type="nucleotide sequence ID" value="NZ_CABJFV010000002.1"/>
</dbReference>
<evidence type="ECO:0000256" key="2">
    <source>
        <dbReference type="ARBA" id="ARBA00004818"/>
    </source>
</evidence>
<dbReference type="NCBIfam" id="TIGR01549">
    <property type="entry name" value="HAD-SF-IA-v1"/>
    <property type="match status" value="1"/>
</dbReference>
<comment type="caution">
    <text evidence="5">The sequence shown here is derived from an EMBL/GenBank/DDBJ whole genome shotgun (WGS) entry which is preliminary data.</text>
</comment>
<organism evidence="5 6">
    <name type="scientific">Bacteroides nordii</name>
    <dbReference type="NCBI Taxonomy" id="291645"/>
    <lineage>
        <taxon>Bacteria</taxon>
        <taxon>Pseudomonadati</taxon>
        <taxon>Bacteroidota</taxon>
        <taxon>Bacteroidia</taxon>
        <taxon>Bacteroidales</taxon>
        <taxon>Bacteroidaceae</taxon>
        <taxon>Bacteroides</taxon>
    </lineage>
</organism>
<dbReference type="AlphaFoldDB" id="A0A413VWI3"/>
<accession>A0A413VWI3</accession>
<dbReference type="SUPFAM" id="SSF56784">
    <property type="entry name" value="HAD-like"/>
    <property type="match status" value="1"/>
</dbReference>
<sequence length="223" mass="25424">MSYTTYLFDFDYTLADSSCGIILCFRNVLQRHNYTNVTDDAIKRTIGKTLEESFSILTGIMDTEQLAALRKEYSKESDQYMNINTHLFDDTLPTLLKLKEEGNRLGIISTKYRFRIQDFMRKQLPEEWFNIIVGGEDVSHPKPNPEGLLFAMKKLNVTPEKTMYIGDSTVDAETAQAAGVSFTGLTSGVTRSEELAQYPHVKIISNLRELTDLPKTLFLLRNT</sequence>
<evidence type="ECO:0000313" key="6">
    <source>
        <dbReference type="Proteomes" id="UP000284379"/>
    </source>
</evidence>
<evidence type="ECO:0000256" key="4">
    <source>
        <dbReference type="ARBA" id="ARBA00013078"/>
    </source>
</evidence>
<evidence type="ECO:0000313" key="5">
    <source>
        <dbReference type="EMBL" id="RHB37884.1"/>
    </source>
</evidence>
<dbReference type="EC" id="3.1.3.18" evidence="4"/>
<dbReference type="GO" id="GO:0006281">
    <property type="term" value="P:DNA repair"/>
    <property type="evidence" value="ECO:0007669"/>
    <property type="project" value="TreeGrafter"/>
</dbReference>